<evidence type="ECO:0000256" key="17">
    <source>
        <dbReference type="SAM" id="MobiDB-lite"/>
    </source>
</evidence>
<evidence type="ECO:0000256" key="16">
    <source>
        <dbReference type="SAM" id="Coils"/>
    </source>
</evidence>
<reference evidence="20" key="2">
    <citation type="submission" date="2025-09" db="UniProtKB">
        <authorList>
            <consortium name="Ensembl"/>
        </authorList>
    </citation>
    <scope>IDENTIFICATION</scope>
</reference>
<organism evidence="20 21">
    <name type="scientific">Paramormyrops kingsleyae</name>
    <dbReference type="NCBI Taxonomy" id="1676925"/>
    <lineage>
        <taxon>Eukaryota</taxon>
        <taxon>Metazoa</taxon>
        <taxon>Chordata</taxon>
        <taxon>Craniata</taxon>
        <taxon>Vertebrata</taxon>
        <taxon>Euteleostomi</taxon>
        <taxon>Actinopterygii</taxon>
        <taxon>Neopterygii</taxon>
        <taxon>Teleostei</taxon>
        <taxon>Osteoglossocephala</taxon>
        <taxon>Osteoglossomorpha</taxon>
        <taxon>Osteoglossiformes</taxon>
        <taxon>Mormyridae</taxon>
        <taxon>Paramormyrops</taxon>
    </lineage>
</organism>
<dbReference type="GO" id="GO:0005737">
    <property type="term" value="C:cytoplasm"/>
    <property type="evidence" value="ECO:0007669"/>
    <property type="project" value="TreeGrafter"/>
</dbReference>
<keyword evidence="21" id="KW-1185">Reference proteome</keyword>
<dbReference type="InterPro" id="IPR013761">
    <property type="entry name" value="SAM/pointed_sf"/>
</dbReference>
<dbReference type="AlphaFoldDB" id="A0A3B3R8P4"/>
<dbReference type="Gene3D" id="1.10.150.50">
    <property type="entry name" value="Transcription Factor, Ets-1"/>
    <property type="match status" value="1"/>
</dbReference>
<dbReference type="InterPro" id="IPR036034">
    <property type="entry name" value="PDZ_sf"/>
</dbReference>
<dbReference type="GO" id="GO:0015629">
    <property type="term" value="C:actin cytoskeleton"/>
    <property type="evidence" value="ECO:0007669"/>
    <property type="project" value="TreeGrafter"/>
</dbReference>
<dbReference type="InterPro" id="IPR001660">
    <property type="entry name" value="SAM"/>
</dbReference>
<feature type="compositionally biased region" description="Polar residues" evidence="17">
    <location>
        <begin position="948"/>
        <end position="960"/>
    </location>
</feature>
<dbReference type="STRING" id="1676925.ENSPKIP00000014614"/>
<feature type="compositionally biased region" description="Polar residues" evidence="17">
    <location>
        <begin position="93"/>
        <end position="102"/>
    </location>
</feature>
<feature type="compositionally biased region" description="Basic and acidic residues" evidence="17">
    <location>
        <begin position="32"/>
        <end position="52"/>
    </location>
</feature>
<feature type="compositionally biased region" description="Polar residues" evidence="17">
    <location>
        <begin position="908"/>
        <end position="921"/>
    </location>
</feature>
<proteinExistence type="predicted"/>
<feature type="region of interest" description="Disordered" evidence="17">
    <location>
        <begin position="1"/>
        <end position="102"/>
    </location>
</feature>
<feature type="coiled-coil region" evidence="16">
    <location>
        <begin position="570"/>
        <end position="597"/>
    </location>
</feature>
<dbReference type="GeneTree" id="ENSGT00940000155538"/>
<feature type="compositionally biased region" description="Basic and acidic residues" evidence="17">
    <location>
        <begin position="1124"/>
        <end position="1142"/>
    </location>
</feature>
<dbReference type="CDD" id="cd09512">
    <property type="entry name" value="SAM_Neurabin-like"/>
    <property type="match status" value="1"/>
</dbReference>
<dbReference type="PROSITE" id="PS50105">
    <property type="entry name" value="SAM_DOMAIN"/>
    <property type="match status" value="1"/>
</dbReference>
<evidence type="ECO:0000256" key="12">
    <source>
        <dbReference type="ARBA" id="ARBA00067399"/>
    </source>
</evidence>
<dbReference type="Pfam" id="PF00536">
    <property type="entry name" value="SAM_1"/>
    <property type="match status" value="1"/>
</dbReference>
<feature type="domain" description="PDZ" evidence="19">
    <location>
        <begin position="474"/>
        <end position="562"/>
    </location>
</feature>
<dbReference type="InterPro" id="IPR040645">
    <property type="entry name" value="Neurabin-1/2_PDZ"/>
</dbReference>
<reference evidence="20" key="1">
    <citation type="submission" date="2025-08" db="UniProtKB">
        <authorList>
            <consortium name="Ensembl"/>
        </authorList>
    </citation>
    <scope>IDENTIFICATION</scope>
</reference>
<feature type="compositionally biased region" description="Polar residues" evidence="17">
    <location>
        <begin position="162"/>
        <end position="186"/>
    </location>
</feature>
<accession>A0A3B3R8P4</accession>
<feature type="coiled-coil region" evidence="16">
    <location>
        <begin position="649"/>
        <end position="792"/>
    </location>
</feature>
<evidence type="ECO:0000256" key="10">
    <source>
        <dbReference type="ARBA" id="ARBA00023212"/>
    </source>
</evidence>
<dbReference type="GO" id="GO:0030425">
    <property type="term" value="C:dendrite"/>
    <property type="evidence" value="ECO:0007669"/>
    <property type="project" value="TreeGrafter"/>
</dbReference>
<feature type="region of interest" description="Disordered" evidence="17">
    <location>
        <begin position="793"/>
        <end position="966"/>
    </location>
</feature>
<dbReference type="SMART" id="SM00228">
    <property type="entry name" value="PDZ"/>
    <property type="match status" value="1"/>
</dbReference>
<feature type="compositionally biased region" description="Basic and acidic residues" evidence="17">
    <location>
        <begin position="833"/>
        <end position="843"/>
    </location>
</feature>
<keyword evidence="10" id="KW-0206">Cytoskeleton</keyword>
<dbReference type="SUPFAM" id="SSF47769">
    <property type="entry name" value="SAM/Pointed domain"/>
    <property type="match status" value="1"/>
</dbReference>
<evidence type="ECO:0000313" key="21">
    <source>
        <dbReference type="Proteomes" id="UP000261540"/>
    </source>
</evidence>
<dbReference type="PANTHER" id="PTHR16154:SF22">
    <property type="entry name" value="NEURABIN-1"/>
    <property type="match status" value="1"/>
</dbReference>
<evidence type="ECO:0000256" key="2">
    <source>
        <dbReference type="ARBA" id="ARBA00022473"/>
    </source>
</evidence>
<name>A0A3B3R8P4_9TELE</name>
<feature type="compositionally biased region" description="Acidic residues" evidence="17">
    <location>
        <begin position="284"/>
        <end position="299"/>
    </location>
</feature>
<feature type="region of interest" description="Disordered" evidence="17">
    <location>
        <begin position="341"/>
        <end position="368"/>
    </location>
</feature>
<evidence type="ECO:0000313" key="20">
    <source>
        <dbReference type="Ensembl" id="ENSPKIP00000014614.1"/>
    </source>
</evidence>
<feature type="compositionally biased region" description="Basic and acidic residues" evidence="17">
    <location>
        <begin position="146"/>
        <end position="161"/>
    </location>
</feature>
<sequence length="1163" mass="129007">MMKTEGSGERSTLRSASPHRNAYRAEFQALKKAFDQPRQDGEHKHKDPEKAKQPRGRQYGSHVSRIKDMFMQMGTDKPGAASKSKGKDEPSPQKITKPTNFVNRADGSVVKLQPALGERTAKFTETRKIFEQSTREMSQSPVYCSGREKRSLQDHAEEWRGTRSNRGSTDSLDSLCSRTEAASPTVSQLSAVFETADQQHAVGFRRSAGRALYSPDGFNRHAELSEDDASSRQSPSHGSHRYRGGKHAIPPSSSSEDLLSPSPLSDVADGGQAVLDGPQPKEEEPNETEADQGDGEGVGEGERPQNQQRQVGTLTEAVGVSTDSVSSKAAVCDAVTENAPDAVANEVEQDGQGHAAQGLAKDPNEDYTGNERVIFNADGDACYQGWGESCTDPEDDEDTCYDPGSEITEIPGLLEEPEDEIPKRRKIRFSTEPMTVFNTYSNEDYDRRNEEVDPVASSAEYELEKRVEKLELFQVELEKDDDGLGISIIGMGVGADAGLEKLGIFVKTVIEKGAAERDGRIKVNDQIVEVDGTSLVGVTQSFAASVLRNTQGVVRFVIGRERPGQVSEVAQLISQTLEQERRQREMMEQQYGQYDADDDETGEYATDEDEEAGRAVTGGEMTIEVFDLPETEDMYSPSEVDATKLSQKFRELQIKHTVTEVEIQKLKNKLQAVEKEKQRWEKEKAQLRQSIEDNKERMMKLEGYWIEAQTLCHTVNEHLKETQSQYQALEKKYNKAKKLIKDFQQKELEFSQKEEAERKKLEDADKAHLIEIQGLQQRISELEAELGQLIKQNGTQVNNNNNNNNSVRSRAAERGTEGQQRPSQTALTQAIPEARRTDGEVPKAHVQLPAKTCGQRFPRVPGRGSASYTEGDDGCETKASEGCGDNTSGPRAPSAASAPDAAGESREQGCQSWKGSSSSLVQGEKASRRIPDISSAFRGSKRKEPKLSSENSSTEPSAENSPERHRNKKYLSWPNFFSFSYNVSSAQGEDPGNMDSVDFSGPVAELKSLGRSHTSPPSSDESLDMIDDEVVQKNLEEDQSPKDHHWQNRSVLEWNCQQVSHWLMGLSLEQYVPKFTAKNIDGEHLLQMDSSGLKDLGVVSSQDRALIKRKVRDLKAIMEKARKNREKLEKHREKLRRKETEQMQKLARKGGGPSGAPAGGAVE</sequence>
<keyword evidence="6" id="KW-0524">Neurogenesis</keyword>
<feature type="compositionally biased region" description="Polar residues" evidence="17">
    <location>
        <begin position="304"/>
        <end position="313"/>
    </location>
</feature>
<feature type="compositionally biased region" description="Basic and acidic residues" evidence="17">
    <location>
        <begin position="1"/>
        <end position="12"/>
    </location>
</feature>
<feature type="region of interest" description="Disordered" evidence="17">
    <location>
        <begin position="131"/>
        <end position="186"/>
    </location>
</feature>
<dbReference type="PROSITE" id="PS50106">
    <property type="entry name" value="PDZ"/>
    <property type="match status" value="1"/>
</dbReference>
<dbReference type="SUPFAM" id="SSF50156">
    <property type="entry name" value="PDZ domain-like"/>
    <property type="match status" value="1"/>
</dbReference>
<evidence type="ECO:0000256" key="14">
    <source>
        <dbReference type="ARBA" id="ARBA00077125"/>
    </source>
</evidence>
<evidence type="ECO:0000256" key="4">
    <source>
        <dbReference type="ARBA" id="ARBA00022553"/>
    </source>
</evidence>
<feature type="compositionally biased region" description="Gly residues" evidence="17">
    <location>
        <begin position="1149"/>
        <end position="1163"/>
    </location>
</feature>
<dbReference type="GO" id="GO:0031175">
    <property type="term" value="P:neuron projection development"/>
    <property type="evidence" value="ECO:0007669"/>
    <property type="project" value="TreeGrafter"/>
</dbReference>
<dbReference type="InterPro" id="IPR001478">
    <property type="entry name" value="PDZ"/>
</dbReference>
<keyword evidence="8 16" id="KW-0175">Coiled coil</keyword>
<evidence type="ECO:0000256" key="9">
    <source>
        <dbReference type="ARBA" id="ARBA00023203"/>
    </source>
</evidence>
<feature type="domain" description="SAM" evidence="18">
    <location>
        <begin position="1054"/>
        <end position="1117"/>
    </location>
</feature>
<dbReference type="InterPro" id="IPR043446">
    <property type="entry name" value="Neurabin-like"/>
</dbReference>
<feature type="compositionally biased region" description="Polar residues" evidence="17">
    <location>
        <begin position="817"/>
        <end position="828"/>
    </location>
</feature>
<protein>
    <recommendedName>
        <fullName evidence="12">Neurabin-1</fullName>
    </recommendedName>
    <alternativeName>
        <fullName evidence="14">Neurabin-I</fullName>
    </alternativeName>
    <alternativeName>
        <fullName evidence="13">Neural tissue-specific F-actin-binding protein I</fullName>
    </alternativeName>
    <alternativeName>
        <fullName evidence="15">Protein phosphatase 1 regulatory subunit 9A</fullName>
    </alternativeName>
</protein>
<dbReference type="PANTHER" id="PTHR16154">
    <property type="entry name" value="NEURABIN"/>
    <property type="match status" value="1"/>
</dbReference>
<dbReference type="OrthoDB" id="62701at2759"/>
<dbReference type="FunFam" id="2.30.42.10:FF:000010">
    <property type="entry name" value="Neurabin-1 isoform 1"/>
    <property type="match status" value="1"/>
</dbReference>
<dbReference type="Pfam" id="PF17817">
    <property type="entry name" value="PDZ_5"/>
    <property type="match status" value="1"/>
</dbReference>
<evidence type="ECO:0000259" key="18">
    <source>
        <dbReference type="PROSITE" id="PS50105"/>
    </source>
</evidence>
<keyword evidence="7" id="KW-0770">Synapse</keyword>
<dbReference type="Gene3D" id="2.30.42.10">
    <property type="match status" value="1"/>
</dbReference>
<dbReference type="Ensembl" id="ENSPKIT00000039064.1">
    <property type="protein sequence ID" value="ENSPKIP00000014614.1"/>
    <property type="gene ID" value="ENSPKIG00000001567.1"/>
</dbReference>
<feature type="compositionally biased region" description="Low complexity" evidence="17">
    <location>
        <begin position="250"/>
        <end position="266"/>
    </location>
</feature>
<keyword evidence="5" id="KW-0221">Differentiation</keyword>
<dbReference type="Pfam" id="PF00595">
    <property type="entry name" value="PDZ"/>
    <property type="match status" value="1"/>
</dbReference>
<evidence type="ECO:0000256" key="11">
    <source>
        <dbReference type="ARBA" id="ARBA00034103"/>
    </source>
</evidence>
<evidence type="ECO:0000259" key="19">
    <source>
        <dbReference type="PROSITE" id="PS50106"/>
    </source>
</evidence>
<evidence type="ECO:0000256" key="5">
    <source>
        <dbReference type="ARBA" id="ARBA00022782"/>
    </source>
</evidence>
<comment type="subcellular location">
    <subcellularLocation>
        <location evidence="1">Cytoplasm</location>
        <location evidence="1">Cytoskeleton</location>
    </subcellularLocation>
    <subcellularLocation>
        <location evidence="11">Synapse</location>
    </subcellularLocation>
</comment>
<dbReference type="GO" id="GO:0007015">
    <property type="term" value="P:actin filament organization"/>
    <property type="evidence" value="ECO:0007669"/>
    <property type="project" value="TreeGrafter"/>
</dbReference>
<keyword evidence="4" id="KW-0597">Phosphoprotein</keyword>
<dbReference type="Proteomes" id="UP000261540">
    <property type="component" value="Unplaced"/>
</dbReference>
<evidence type="ECO:0000256" key="6">
    <source>
        <dbReference type="ARBA" id="ARBA00022902"/>
    </source>
</evidence>
<dbReference type="SMART" id="SM00454">
    <property type="entry name" value="SAM"/>
    <property type="match status" value="1"/>
</dbReference>
<dbReference type="CDD" id="cd06790">
    <property type="entry name" value="PDZ_neurabin-like"/>
    <property type="match status" value="1"/>
</dbReference>
<dbReference type="GO" id="GO:0014069">
    <property type="term" value="C:postsynaptic density"/>
    <property type="evidence" value="ECO:0007669"/>
    <property type="project" value="TreeGrafter"/>
</dbReference>
<dbReference type="GO" id="GO:0051015">
    <property type="term" value="F:actin filament binding"/>
    <property type="evidence" value="ECO:0007669"/>
    <property type="project" value="TreeGrafter"/>
</dbReference>
<evidence type="ECO:0000256" key="3">
    <source>
        <dbReference type="ARBA" id="ARBA00022490"/>
    </source>
</evidence>
<feature type="region of interest" description="Disordered" evidence="17">
    <location>
        <begin position="1124"/>
        <end position="1163"/>
    </location>
</feature>
<keyword evidence="9" id="KW-0009">Actin-binding</keyword>
<dbReference type="FunFam" id="1.10.150.50:FF:000008">
    <property type="entry name" value="Neurabin-1 isoform 1-like protein"/>
    <property type="match status" value="1"/>
</dbReference>
<keyword evidence="3" id="KW-0963">Cytoplasm</keyword>
<dbReference type="GO" id="GO:0019722">
    <property type="term" value="P:calcium-mediated signaling"/>
    <property type="evidence" value="ECO:0007669"/>
    <property type="project" value="TreeGrafter"/>
</dbReference>
<evidence type="ECO:0000256" key="7">
    <source>
        <dbReference type="ARBA" id="ARBA00023018"/>
    </source>
</evidence>
<evidence type="ECO:0000256" key="8">
    <source>
        <dbReference type="ARBA" id="ARBA00023054"/>
    </source>
</evidence>
<evidence type="ECO:0000256" key="1">
    <source>
        <dbReference type="ARBA" id="ARBA00004245"/>
    </source>
</evidence>
<feature type="compositionally biased region" description="Low complexity" evidence="17">
    <location>
        <begin position="888"/>
        <end position="902"/>
    </location>
</feature>
<evidence type="ECO:0000256" key="15">
    <source>
        <dbReference type="ARBA" id="ARBA00082439"/>
    </source>
</evidence>
<keyword evidence="2" id="KW-0217">Developmental protein</keyword>
<evidence type="ECO:0000256" key="13">
    <source>
        <dbReference type="ARBA" id="ARBA00076637"/>
    </source>
</evidence>
<feature type="region of interest" description="Disordered" evidence="17">
    <location>
        <begin position="211"/>
        <end position="326"/>
    </location>
</feature>